<keyword evidence="5" id="KW-0732">Signal</keyword>
<feature type="signal peptide" evidence="5">
    <location>
        <begin position="1"/>
        <end position="20"/>
    </location>
</feature>
<evidence type="ECO:0000313" key="8">
    <source>
        <dbReference type="Proteomes" id="UP000198384"/>
    </source>
</evidence>
<sequence length="474" mass="54383">MKKLLLLAGLLLMVSCQSKKEIAKPNVVFVLTDQWRAQDLGFVGNKQVITPAINTLSKEAVVFTNAISNIPVCTPARASLMTGKYPLSHGLFYNDKPLRSEEICIAEVYKENGYQTGYIGKWHINGHPQGMKNSAGRQLPVTVNRRQGFDYWKVHECTHNYNNSIYYDENDVKHKWEGYDAIAQTKDAVKYMQDNKENPFVLFVSYGPPHAPYNTAPKKYQDLYKDMDIQLRPNVPEDKTEKAKEDIRGYYAHISALDDCIAELQQEIKKLGLDENTIFVFTSDHGDMLYSHSQVKKQKPWEESIHIPFMLKYPAKLKAGTQMTKMFSFPDIMPTLLGMSNLPIPETVQGIDYTGQLLGTEVLDVDAALITCPVPFHQWKYKRGGREYRGVRTEKYTYVHDLNGPWLLYDNLKDPYQMNNVVDQPEFSTIQADLEVKLLAILDKNGDEFLPGEEYMKQWGYNWDSNDSIKQAMN</sequence>
<dbReference type="EMBL" id="FZNT01000009">
    <property type="protein sequence ID" value="SNR71176.1"/>
    <property type="molecule type" value="Genomic_DNA"/>
</dbReference>
<dbReference type="InterPro" id="IPR017850">
    <property type="entry name" value="Alkaline_phosphatase_core_sf"/>
</dbReference>
<comment type="similarity">
    <text evidence="1">Belongs to the sulfatase family.</text>
</comment>
<dbReference type="InterPro" id="IPR024607">
    <property type="entry name" value="Sulfatase_CS"/>
</dbReference>
<dbReference type="InterPro" id="IPR050738">
    <property type="entry name" value="Sulfatase"/>
</dbReference>
<organism evidence="7 8">
    <name type="scientific">Lutibacter agarilyticus</name>
    <dbReference type="NCBI Taxonomy" id="1109740"/>
    <lineage>
        <taxon>Bacteria</taxon>
        <taxon>Pseudomonadati</taxon>
        <taxon>Bacteroidota</taxon>
        <taxon>Flavobacteriia</taxon>
        <taxon>Flavobacteriales</taxon>
        <taxon>Flavobacteriaceae</taxon>
        <taxon>Lutibacter</taxon>
    </lineage>
</organism>
<dbReference type="InterPro" id="IPR000917">
    <property type="entry name" value="Sulfatase_N"/>
</dbReference>
<keyword evidence="3" id="KW-0378">Hydrolase</keyword>
<name>A0A238YIV1_9FLAO</name>
<dbReference type="Pfam" id="PF00884">
    <property type="entry name" value="Sulfatase"/>
    <property type="match status" value="1"/>
</dbReference>
<evidence type="ECO:0000256" key="1">
    <source>
        <dbReference type="ARBA" id="ARBA00008779"/>
    </source>
</evidence>
<feature type="chain" id="PRO_5012805511" evidence="5">
    <location>
        <begin position="21"/>
        <end position="474"/>
    </location>
</feature>
<dbReference type="SUPFAM" id="SSF53649">
    <property type="entry name" value="Alkaline phosphatase-like"/>
    <property type="match status" value="1"/>
</dbReference>
<dbReference type="PANTHER" id="PTHR42693:SF53">
    <property type="entry name" value="ENDO-4-O-SULFATASE"/>
    <property type="match status" value="1"/>
</dbReference>
<dbReference type="AlphaFoldDB" id="A0A238YIV1"/>
<dbReference type="RefSeq" id="WP_089382537.1">
    <property type="nucleotide sequence ID" value="NZ_FZNT01000009.1"/>
</dbReference>
<proteinExistence type="inferred from homology"/>
<dbReference type="PROSITE" id="PS00523">
    <property type="entry name" value="SULFATASE_1"/>
    <property type="match status" value="1"/>
</dbReference>
<dbReference type="PANTHER" id="PTHR42693">
    <property type="entry name" value="ARYLSULFATASE FAMILY MEMBER"/>
    <property type="match status" value="1"/>
</dbReference>
<keyword evidence="2" id="KW-0479">Metal-binding</keyword>
<protein>
    <submittedName>
        <fullName evidence="7">Arylsulfatase A</fullName>
    </submittedName>
</protein>
<evidence type="ECO:0000313" key="7">
    <source>
        <dbReference type="EMBL" id="SNR71176.1"/>
    </source>
</evidence>
<evidence type="ECO:0000256" key="5">
    <source>
        <dbReference type="SAM" id="SignalP"/>
    </source>
</evidence>
<dbReference type="Proteomes" id="UP000198384">
    <property type="component" value="Unassembled WGS sequence"/>
</dbReference>
<dbReference type="Gene3D" id="3.30.1120.10">
    <property type="match status" value="1"/>
</dbReference>
<keyword evidence="4" id="KW-0106">Calcium</keyword>
<evidence type="ECO:0000256" key="2">
    <source>
        <dbReference type="ARBA" id="ARBA00022723"/>
    </source>
</evidence>
<evidence type="ECO:0000259" key="6">
    <source>
        <dbReference type="Pfam" id="PF00884"/>
    </source>
</evidence>
<dbReference type="PROSITE" id="PS00149">
    <property type="entry name" value="SULFATASE_2"/>
    <property type="match status" value="1"/>
</dbReference>
<dbReference type="PROSITE" id="PS51257">
    <property type="entry name" value="PROKAR_LIPOPROTEIN"/>
    <property type="match status" value="1"/>
</dbReference>
<evidence type="ECO:0000256" key="3">
    <source>
        <dbReference type="ARBA" id="ARBA00022801"/>
    </source>
</evidence>
<accession>A0A238YIV1</accession>
<feature type="domain" description="Sulfatase N-terminal" evidence="6">
    <location>
        <begin position="25"/>
        <end position="339"/>
    </location>
</feature>
<dbReference type="Gene3D" id="3.40.720.10">
    <property type="entry name" value="Alkaline Phosphatase, subunit A"/>
    <property type="match status" value="1"/>
</dbReference>
<dbReference type="GO" id="GO:0046872">
    <property type="term" value="F:metal ion binding"/>
    <property type="evidence" value="ECO:0007669"/>
    <property type="project" value="UniProtKB-KW"/>
</dbReference>
<dbReference type="CDD" id="cd16034">
    <property type="entry name" value="sulfatase_like"/>
    <property type="match status" value="1"/>
</dbReference>
<gene>
    <name evidence="7" type="ORF">SAMN06265371_109118</name>
</gene>
<reference evidence="7 8" key="1">
    <citation type="submission" date="2017-06" db="EMBL/GenBank/DDBJ databases">
        <authorList>
            <person name="Kim H.J."/>
            <person name="Triplett B.A."/>
        </authorList>
    </citation>
    <scope>NUCLEOTIDE SEQUENCE [LARGE SCALE GENOMIC DNA]</scope>
    <source>
        <strain evidence="7 8">DSM 29150</strain>
    </source>
</reference>
<keyword evidence="8" id="KW-1185">Reference proteome</keyword>
<dbReference type="GO" id="GO:0004065">
    <property type="term" value="F:arylsulfatase activity"/>
    <property type="evidence" value="ECO:0007669"/>
    <property type="project" value="TreeGrafter"/>
</dbReference>
<evidence type="ECO:0000256" key="4">
    <source>
        <dbReference type="ARBA" id="ARBA00022837"/>
    </source>
</evidence>
<dbReference type="OrthoDB" id="9815108at2"/>